<accession>A0A427A8C8</accession>
<feature type="chain" id="PRO_5019534416" evidence="1">
    <location>
        <begin position="19"/>
        <end position="158"/>
    </location>
</feature>
<comment type="caution">
    <text evidence="2">The sequence shown here is derived from an EMBL/GenBank/DDBJ whole genome shotgun (WGS) entry which is preliminary data.</text>
</comment>
<dbReference type="Proteomes" id="UP000287651">
    <property type="component" value="Unassembled WGS sequence"/>
</dbReference>
<dbReference type="EMBL" id="AMZH03003394">
    <property type="protein sequence ID" value="RRT72470.1"/>
    <property type="molecule type" value="Genomic_DNA"/>
</dbReference>
<evidence type="ECO:0000256" key="1">
    <source>
        <dbReference type="SAM" id="SignalP"/>
    </source>
</evidence>
<sequence>MPASLTLIPFFSLTVSRAGRMSSASSHSGSRSVELSTHRSRVLSRLFGDSVSVAVVPSSSALGDSGIVDASAAMRSFFNVDSIVTTRRLVEVRKNYFIPPEYELHVPLSGERPYNAFPCGFGLLTDAHEAGLRFSLRPVIEACLEQWRIAPSQMAPNS</sequence>
<proteinExistence type="predicted"/>
<protein>
    <submittedName>
        <fullName evidence="2">Uncharacterized protein</fullName>
    </submittedName>
</protein>
<gene>
    <name evidence="2" type="ORF">B296_00005436</name>
</gene>
<evidence type="ECO:0000313" key="3">
    <source>
        <dbReference type="Proteomes" id="UP000287651"/>
    </source>
</evidence>
<organism evidence="2 3">
    <name type="scientific">Ensete ventricosum</name>
    <name type="common">Abyssinian banana</name>
    <name type="synonym">Musa ensete</name>
    <dbReference type="NCBI Taxonomy" id="4639"/>
    <lineage>
        <taxon>Eukaryota</taxon>
        <taxon>Viridiplantae</taxon>
        <taxon>Streptophyta</taxon>
        <taxon>Embryophyta</taxon>
        <taxon>Tracheophyta</taxon>
        <taxon>Spermatophyta</taxon>
        <taxon>Magnoliopsida</taxon>
        <taxon>Liliopsida</taxon>
        <taxon>Zingiberales</taxon>
        <taxon>Musaceae</taxon>
        <taxon>Ensete</taxon>
    </lineage>
</organism>
<name>A0A427A8C8_ENSVE</name>
<reference evidence="2 3" key="1">
    <citation type="journal article" date="2014" name="Agronomy (Basel)">
        <title>A Draft Genome Sequence for Ensete ventricosum, the Drought-Tolerant Tree Against Hunger.</title>
        <authorList>
            <person name="Harrison J."/>
            <person name="Moore K.A."/>
            <person name="Paszkiewicz K."/>
            <person name="Jones T."/>
            <person name="Grant M."/>
            <person name="Ambacheew D."/>
            <person name="Muzemil S."/>
            <person name="Studholme D.J."/>
        </authorList>
    </citation>
    <scope>NUCLEOTIDE SEQUENCE [LARGE SCALE GENOMIC DNA]</scope>
</reference>
<dbReference type="AlphaFoldDB" id="A0A427A8C8"/>
<evidence type="ECO:0000313" key="2">
    <source>
        <dbReference type="EMBL" id="RRT72470.1"/>
    </source>
</evidence>
<feature type="signal peptide" evidence="1">
    <location>
        <begin position="1"/>
        <end position="18"/>
    </location>
</feature>
<keyword evidence="1" id="KW-0732">Signal</keyword>